<dbReference type="EMBL" id="AP018795">
    <property type="protein sequence ID" value="BBF64733.1"/>
    <property type="molecule type" value="Genomic_DNA"/>
</dbReference>
<feature type="compositionally biased region" description="Pro residues" evidence="1">
    <location>
        <begin position="101"/>
        <end position="138"/>
    </location>
</feature>
<dbReference type="Pfam" id="PF03544">
    <property type="entry name" value="TonB_C"/>
    <property type="match status" value="1"/>
</dbReference>
<accession>A0A2Z6ILT3</accession>
<keyword evidence="2" id="KW-1133">Transmembrane helix</keyword>
<evidence type="ECO:0000313" key="5">
    <source>
        <dbReference type="Proteomes" id="UP000280188"/>
    </source>
</evidence>
<dbReference type="PRINTS" id="PR01217">
    <property type="entry name" value="PRICHEXTENSN"/>
</dbReference>
<sequence length="234" mass="24573">MGEPTPSKVPEKPSRWSYQGQSKSFRYAIISALAVEIALVAGLILITHDQPKPKKPPKVISVKIVHLPPPPPPAPPPPKVKPVPHPPKPVKIPVPVVHRPAPLPVKPPPPTPPPPPKQVVKTPPPPIKTPPPPPPPTPVYSGVGAYGAGARSQVRNNVHISAIIKRLGLHGTVIVSFKLGPAGGKATDVHVVGGSHNPLLRKAALAAVSDSTFPAFTSHMPPHTLSFTVPIDIS</sequence>
<dbReference type="Proteomes" id="UP000280188">
    <property type="component" value="Chromosome"/>
</dbReference>
<feature type="compositionally biased region" description="Pro residues" evidence="1">
    <location>
        <begin position="68"/>
        <end position="92"/>
    </location>
</feature>
<feature type="domain" description="TonB C-terminal" evidence="3">
    <location>
        <begin position="165"/>
        <end position="232"/>
    </location>
</feature>
<dbReference type="KEGG" id="afj:AFERRID_09510"/>
<dbReference type="AlphaFoldDB" id="A0A2Z6ILT3"/>
<name>A0A2Z6ILT3_ACIFI</name>
<dbReference type="Gene3D" id="3.30.1150.10">
    <property type="match status" value="1"/>
</dbReference>
<keyword evidence="2" id="KW-0472">Membrane</keyword>
<keyword evidence="5" id="KW-1185">Reference proteome</keyword>
<evidence type="ECO:0000259" key="3">
    <source>
        <dbReference type="Pfam" id="PF03544"/>
    </source>
</evidence>
<evidence type="ECO:0000256" key="1">
    <source>
        <dbReference type="SAM" id="MobiDB-lite"/>
    </source>
</evidence>
<evidence type="ECO:0000313" key="4">
    <source>
        <dbReference type="EMBL" id="BBF64733.1"/>
    </source>
</evidence>
<dbReference type="GO" id="GO:0055085">
    <property type="term" value="P:transmembrane transport"/>
    <property type="evidence" value="ECO:0007669"/>
    <property type="project" value="InterPro"/>
</dbReference>
<keyword evidence="2" id="KW-0812">Transmembrane</keyword>
<feature type="region of interest" description="Disordered" evidence="1">
    <location>
        <begin position="68"/>
        <end position="139"/>
    </location>
</feature>
<protein>
    <submittedName>
        <fullName evidence="4">Filamentous hemagglutinin</fullName>
    </submittedName>
</protein>
<dbReference type="SUPFAM" id="SSF74653">
    <property type="entry name" value="TolA/TonB C-terminal domain"/>
    <property type="match status" value="1"/>
</dbReference>
<reference evidence="4 5" key="1">
    <citation type="journal article" date="2018" name="Microbiol. Resour. Announc.">
        <title>Complete Genome Sequence of Acidithiobacillus ferridurans JCM 18981.</title>
        <authorList>
            <person name="Miyauchi T."/>
            <person name="Kouzuma A."/>
            <person name="Abe T."/>
            <person name="Watanabe K."/>
        </authorList>
    </citation>
    <scope>NUCLEOTIDE SEQUENCE [LARGE SCALE GENOMIC DNA]</scope>
    <source>
        <strain evidence="5">ATCC 33020 / DSM 29468 / JCM 18981 / 11Fe</strain>
    </source>
</reference>
<dbReference type="RefSeq" id="WP_126604485.1">
    <property type="nucleotide sequence ID" value="NZ_AP018795.1"/>
</dbReference>
<organism evidence="4 5">
    <name type="scientific">Acidithiobacillus ferridurans</name>
    <dbReference type="NCBI Taxonomy" id="1232575"/>
    <lineage>
        <taxon>Bacteria</taxon>
        <taxon>Pseudomonadati</taxon>
        <taxon>Pseudomonadota</taxon>
        <taxon>Acidithiobacillia</taxon>
        <taxon>Acidithiobacillales</taxon>
        <taxon>Acidithiobacillaceae</taxon>
        <taxon>Acidithiobacillus</taxon>
    </lineage>
</organism>
<dbReference type="InterPro" id="IPR037682">
    <property type="entry name" value="TonB_C"/>
</dbReference>
<evidence type="ECO:0000256" key="2">
    <source>
        <dbReference type="SAM" id="Phobius"/>
    </source>
</evidence>
<feature type="transmembrane region" description="Helical" evidence="2">
    <location>
        <begin position="25"/>
        <end position="46"/>
    </location>
</feature>
<proteinExistence type="predicted"/>
<gene>
    <name evidence="4" type="ORF">AFERRID_09510</name>
</gene>